<feature type="binding site" evidence="17">
    <location>
        <position position="391"/>
    </location>
    <ligand>
        <name>(6S)-NADPHX</name>
        <dbReference type="ChEBI" id="CHEBI:64076"/>
    </ligand>
</feature>
<dbReference type="Pfam" id="PF01256">
    <property type="entry name" value="Carb_kinase"/>
    <property type="match status" value="1"/>
</dbReference>
<dbReference type="HAMAP" id="MF_01965">
    <property type="entry name" value="NADHX_dehydratase"/>
    <property type="match status" value="1"/>
</dbReference>
<feature type="binding site" evidence="18">
    <location>
        <position position="170"/>
    </location>
    <ligand>
        <name>K(+)</name>
        <dbReference type="ChEBI" id="CHEBI:29103"/>
    </ligand>
</feature>
<evidence type="ECO:0000313" key="23">
    <source>
        <dbReference type="Proteomes" id="UP000244081"/>
    </source>
</evidence>
<dbReference type="GO" id="GO:0110051">
    <property type="term" value="P:metabolite repair"/>
    <property type="evidence" value="ECO:0007669"/>
    <property type="project" value="TreeGrafter"/>
</dbReference>
<comment type="function">
    <text evidence="17">Catalyzes the dehydration of the S-form of NAD(P)HX at the expense of ADP, which is converted to AMP. Together with NAD(P)HX epimerase, which catalyzes the epimerization of the S- and R-forms, the enzyme allows the repair of both epimers of NAD(P)HX, a damaged form of NAD(P)H that is a result of enzymatic or heat-dependent hydration.</text>
</comment>
<evidence type="ECO:0000256" key="3">
    <source>
        <dbReference type="ARBA" id="ARBA00006001"/>
    </source>
</evidence>
<dbReference type="InterPro" id="IPR000631">
    <property type="entry name" value="CARKD"/>
</dbReference>
<evidence type="ECO:0000256" key="7">
    <source>
        <dbReference type="ARBA" id="ARBA00022840"/>
    </source>
</evidence>
<dbReference type="GO" id="GO:0005524">
    <property type="term" value="F:ATP binding"/>
    <property type="evidence" value="ECO:0007669"/>
    <property type="project" value="UniProtKB-UniRule"/>
</dbReference>
<dbReference type="GO" id="GO:0052855">
    <property type="term" value="F:ADP-dependent NAD(P)H-hydrate dehydratase activity"/>
    <property type="evidence" value="ECO:0007669"/>
    <property type="project" value="UniProtKB-UniRule"/>
</dbReference>
<dbReference type="NCBIfam" id="TIGR00197">
    <property type="entry name" value="yjeF_nterm"/>
    <property type="match status" value="1"/>
</dbReference>
<comment type="subunit">
    <text evidence="17">Homotetramer.</text>
</comment>
<dbReference type="InterPro" id="IPR030677">
    <property type="entry name" value="Nnr"/>
</dbReference>
<proteinExistence type="inferred from homology"/>
<keyword evidence="9 18" id="KW-0630">Potassium</keyword>
<evidence type="ECO:0000256" key="1">
    <source>
        <dbReference type="ARBA" id="ARBA00000013"/>
    </source>
</evidence>
<dbReference type="AlphaFoldDB" id="A0A2T5VA99"/>
<dbReference type="PROSITE" id="PS51383">
    <property type="entry name" value="YJEF_C_3"/>
    <property type="match status" value="1"/>
</dbReference>
<comment type="caution">
    <text evidence="18">Lacks conserved residue(s) required for the propagation of feature annotation.</text>
</comment>
<gene>
    <name evidence="18" type="primary">nnrE</name>
    <name evidence="17" type="synonym">nnrD</name>
    <name evidence="22" type="ORF">C8N35_104307</name>
</gene>
<evidence type="ECO:0000256" key="11">
    <source>
        <dbReference type="ARBA" id="ARBA00023235"/>
    </source>
</evidence>
<protein>
    <recommendedName>
        <fullName evidence="19">Bifunctional NAD(P)H-hydrate repair enzyme</fullName>
    </recommendedName>
    <alternativeName>
        <fullName evidence="19">Nicotinamide nucleotide repair protein</fullName>
    </alternativeName>
    <domain>
        <recommendedName>
            <fullName evidence="19">ADP-dependent (S)-NAD(P)H-hydrate dehydratase</fullName>
            <ecNumber evidence="19">4.2.1.136</ecNumber>
        </recommendedName>
        <alternativeName>
            <fullName evidence="19">ADP-dependent NAD(P)HX dehydratase</fullName>
        </alternativeName>
    </domain>
    <domain>
        <recommendedName>
            <fullName evidence="19">NAD(P)H-hydrate epimerase</fullName>
            <ecNumber evidence="19">5.1.99.6</ecNumber>
        </recommendedName>
    </domain>
</protein>
<comment type="catalytic activity">
    <reaction evidence="2 18 19">
        <text>(6R)-NADPHX = (6S)-NADPHX</text>
        <dbReference type="Rhea" id="RHEA:32227"/>
        <dbReference type="ChEBI" id="CHEBI:64076"/>
        <dbReference type="ChEBI" id="CHEBI:64077"/>
        <dbReference type="EC" id="5.1.99.6"/>
    </reaction>
</comment>
<dbReference type="InterPro" id="IPR029056">
    <property type="entry name" value="Ribokinase-like"/>
</dbReference>
<comment type="catalytic activity">
    <reaction evidence="16 17 19">
        <text>(6S)-NADPHX + ADP = AMP + phosphate + NADPH + H(+)</text>
        <dbReference type="Rhea" id="RHEA:32235"/>
        <dbReference type="ChEBI" id="CHEBI:15378"/>
        <dbReference type="ChEBI" id="CHEBI:43474"/>
        <dbReference type="ChEBI" id="CHEBI:57783"/>
        <dbReference type="ChEBI" id="CHEBI:64076"/>
        <dbReference type="ChEBI" id="CHEBI:456215"/>
        <dbReference type="ChEBI" id="CHEBI:456216"/>
        <dbReference type="EC" id="4.2.1.136"/>
    </reaction>
</comment>
<comment type="similarity">
    <text evidence="17">Belongs to the NnrD/CARKD family.</text>
</comment>
<feature type="binding site" evidence="17">
    <location>
        <position position="332"/>
    </location>
    <ligand>
        <name>(6S)-NADPHX</name>
        <dbReference type="ChEBI" id="CHEBI:64076"/>
    </ligand>
</feature>
<organism evidence="22 23">
    <name type="scientific">Breoghania corrubedonensis</name>
    <dbReference type="NCBI Taxonomy" id="665038"/>
    <lineage>
        <taxon>Bacteria</taxon>
        <taxon>Pseudomonadati</taxon>
        <taxon>Pseudomonadota</taxon>
        <taxon>Alphaproteobacteria</taxon>
        <taxon>Hyphomicrobiales</taxon>
        <taxon>Stappiaceae</taxon>
        <taxon>Breoghania</taxon>
    </lineage>
</organism>
<accession>A0A2T5VA99</accession>
<comment type="cofactor">
    <cofactor evidence="18 19">
        <name>K(+)</name>
        <dbReference type="ChEBI" id="CHEBI:29103"/>
    </cofactor>
    <text evidence="18 19">Binds 1 potassium ion per subunit.</text>
</comment>
<reference evidence="22 23" key="1">
    <citation type="submission" date="2018-04" db="EMBL/GenBank/DDBJ databases">
        <title>Genomic Encyclopedia of Archaeal and Bacterial Type Strains, Phase II (KMG-II): from individual species to whole genera.</title>
        <authorList>
            <person name="Goeker M."/>
        </authorList>
    </citation>
    <scope>NUCLEOTIDE SEQUENCE [LARGE SCALE GENOMIC DNA]</scope>
    <source>
        <strain evidence="22 23">DSM 23382</strain>
    </source>
</reference>
<evidence type="ECO:0000256" key="16">
    <source>
        <dbReference type="ARBA" id="ARBA00049209"/>
    </source>
</evidence>
<feature type="binding site" evidence="18">
    <location>
        <position position="126"/>
    </location>
    <ligand>
        <name>K(+)</name>
        <dbReference type="ChEBI" id="CHEBI:29103"/>
    </ligand>
</feature>
<comment type="similarity">
    <text evidence="3 19">In the N-terminal section; belongs to the NnrE/AIBP family.</text>
</comment>
<comment type="function">
    <text evidence="18">Catalyzes the epimerization of the S- and R-forms of NAD(P)HX, a damaged form of NAD(P)H that is a result of enzymatic or heat-dependent hydration. This is a prerequisite for the S-specific NAD(P)H-hydrate dehydratase to allow the repair of both epimers of NAD(P)HX.</text>
</comment>
<dbReference type="PROSITE" id="PS51385">
    <property type="entry name" value="YJEF_N"/>
    <property type="match status" value="1"/>
</dbReference>
<dbReference type="PANTHER" id="PTHR12592:SF0">
    <property type="entry name" value="ATP-DEPENDENT (S)-NAD(P)H-HYDRATE DEHYDRATASE"/>
    <property type="match status" value="1"/>
</dbReference>
<evidence type="ECO:0000259" key="20">
    <source>
        <dbReference type="PROSITE" id="PS51383"/>
    </source>
</evidence>
<feature type="domain" description="YjeF N-terminal" evidence="21">
    <location>
        <begin position="10"/>
        <end position="224"/>
    </location>
</feature>
<dbReference type="Pfam" id="PF03853">
    <property type="entry name" value="YjeF_N"/>
    <property type="match status" value="1"/>
</dbReference>
<keyword evidence="22" id="KW-0808">Transferase</keyword>
<comment type="similarity">
    <text evidence="18">Belongs to the NnrE/AIBP family.</text>
</comment>
<dbReference type="Gene3D" id="3.40.50.10260">
    <property type="entry name" value="YjeF N-terminal domain"/>
    <property type="match status" value="1"/>
</dbReference>
<feature type="binding site" evidence="17">
    <location>
        <position position="269"/>
    </location>
    <ligand>
        <name>(6S)-NADPHX</name>
        <dbReference type="ChEBI" id="CHEBI:64076"/>
    </ligand>
</feature>
<dbReference type="SUPFAM" id="SSF53613">
    <property type="entry name" value="Ribokinase-like"/>
    <property type="match status" value="1"/>
</dbReference>
<feature type="binding site" evidence="17">
    <location>
        <position position="460"/>
    </location>
    <ligand>
        <name>(6S)-NADPHX</name>
        <dbReference type="ChEBI" id="CHEBI:64076"/>
    </ligand>
</feature>
<comment type="function">
    <text evidence="14 19">Bifunctional enzyme that catalyzes the epimerization of the S- and R-forms of NAD(P)HX and the dehydration of the S-form of NAD(P)HX at the expense of ADP, which is converted to AMP. This allows the repair of both epimers of NAD(P)HX, a damaged form of NAD(P)H that is a result of enzymatic or heat-dependent hydration.</text>
</comment>
<keyword evidence="12 17" id="KW-0456">Lyase</keyword>
<evidence type="ECO:0000313" key="22">
    <source>
        <dbReference type="EMBL" id="PTW60679.1"/>
    </source>
</evidence>
<evidence type="ECO:0000256" key="14">
    <source>
        <dbReference type="ARBA" id="ARBA00025153"/>
    </source>
</evidence>
<dbReference type="EC" id="5.1.99.6" evidence="19"/>
<feature type="binding site" evidence="17">
    <location>
        <begin position="430"/>
        <end position="434"/>
    </location>
    <ligand>
        <name>AMP</name>
        <dbReference type="ChEBI" id="CHEBI:456215"/>
    </ligand>
</feature>
<evidence type="ECO:0000256" key="2">
    <source>
        <dbReference type="ARBA" id="ARBA00000909"/>
    </source>
</evidence>
<evidence type="ECO:0000256" key="17">
    <source>
        <dbReference type="HAMAP-Rule" id="MF_01965"/>
    </source>
</evidence>
<evidence type="ECO:0000256" key="10">
    <source>
        <dbReference type="ARBA" id="ARBA00023027"/>
    </source>
</evidence>
<name>A0A2T5VA99_9HYPH</name>
<evidence type="ECO:0000256" key="4">
    <source>
        <dbReference type="ARBA" id="ARBA00009524"/>
    </source>
</evidence>
<keyword evidence="7 17" id="KW-0067">ATP-binding</keyword>
<dbReference type="Proteomes" id="UP000244081">
    <property type="component" value="Unassembled WGS sequence"/>
</dbReference>
<keyword evidence="11 18" id="KW-0413">Isomerase</keyword>
<feature type="binding site" evidence="18">
    <location>
        <position position="58"/>
    </location>
    <ligand>
        <name>K(+)</name>
        <dbReference type="ChEBI" id="CHEBI:29103"/>
    </ligand>
</feature>
<dbReference type="GO" id="GO:0046872">
    <property type="term" value="F:metal ion binding"/>
    <property type="evidence" value="ECO:0007669"/>
    <property type="project" value="UniProtKB-UniRule"/>
</dbReference>
<dbReference type="PANTHER" id="PTHR12592">
    <property type="entry name" value="ATP-DEPENDENT (S)-NAD(P)H-HYDRATE DEHYDRATASE FAMILY MEMBER"/>
    <property type="match status" value="1"/>
</dbReference>
<feature type="binding site" evidence="18">
    <location>
        <position position="167"/>
    </location>
    <ligand>
        <name>(6S)-NADPHX</name>
        <dbReference type="ChEBI" id="CHEBI:64076"/>
    </ligand>
</feature>
<keyword evidence="5 18" id="KW-0479">Metal-binding</keyword>
<feature type="binding site" evidence="17">
    <location>
        <position position="459"/>
    </location>
    <ligand>
        <name>AMP</name>
        <dbReference type="ChEBI" id="CHEBI:456215"/>
    </ligand>
</feature>
<dbReference type="SUPFAM" id="SSF64153">
    <property type="entry name" value="YjeF N-terminal domain-like"/>
    <property type="match status" value="1"/>
</dbReference>
<feature type="domain" description="YjeF C-terminal" evidence="20">
    <location>
        <begin position="234"/>
        <end position="514"/>
    </location>
</feature>
<comment type="caution">
    <text evidence="22">The sequence shown here is derived from an EMBL/GenBank/DDBJ whole genome shotgun (WGS) entry which is preliminary data.</text>
</comment>
<evidence type="ECO:0000256" key="15">
    <source>
        <dbReference type="ARBA" id="ARBA00048238"/>
    </source>
</evidence>
<dbReference type="GO" id="GO:0052856">
    <property type="term" value="F:NAD(P)HX epimerase activity"/>
    <property type="evidence" value="ECO:0007669"/>
    <property type="project" value="UniProtKB-UniRule"/>
</dbReference>
<dbReference type="NCBIfam" id="TIGR00196">
    <property type="entry name" value="yjeF_cterm"/>
    <property type="match status" value="1"/>
</dbReference>
<evidence type="ECO:0000256" key="6">
    <source>
        <dbReference type="ARBA" id="ARBA00022741"/>
    </source>
</evidence>
<evidence type="ECO:0000256" key="19">
    <source>
        <dbReference type="PIRNR" id="PIRNR017184"/>
    </source>
</evidence>
<dbReference type="GO" id="GO:0016301">
    <property type="term" value="F:kinase activity"/>
    <property type="evidence" value="ECO:0007669"/>
    <property type="project" value="UniProtKB-KW"/>
</dbReference>
<comment type="cofactor">
    <cofactor evidence="17">
        <name>Mg(2+)</name>
        <dbReference type="ChEBI" id="CHEBI:18420"/>
    </cofactor>
</comment>
<dbReference type="EMBL" id="QAYG01000004">
    <property type="protein sequence ID" value="PTW60679.1"/>
    <property type="molecule type" value="Genomic_DNA"/>
</dbReference>
<feature type="binding site" evidence="18">
    <location>
        <begin position="130"/>
        <end position="136"/>
    </location>
    <ligand>
        <name>(6S)-NADPHX</name>
        <dbReference type="ChEBI" id="CHEBI:64076"/>
    </ligand>
</feature>
<dbReference type="OrthoDB" id="9806925at2"/>
<evidence type="ECO:0000256" key="13">
    <source>
        <dbReference type="ARBA" id="ARBA00023268"/>
    </source>
</evidence>
<sequence>MQQVLSVAEMGEADRRTIAGGRAGIDLMEAAGRAVADAVAARQPLGKRVLVLAGPGNNGGDGFVAARILRRRGYPVTVALLGDAARLKGDARLAFEAMCPEGGTGVRPDVAAAEPGLVKAADVVIDALFGAGLDRPLEGAAAALVEAVNAHASGAQDGREVFVVAVDLPSGVSGDTGAVMGVAVRADVSVTFCRKKPGHLLYPGRGLCGPVRVADIGIPDKVVTGIAPTVFVNEPDLWRGAWRPPQVEGHKYARGHAVVACGPVHATGAARLAAGAALRVGAGLVTLASPGEAVAVNAAHLSAVMIRPVDGAGGFSAMLEDRRLNAVVVGPGFGVGEKARDFVFAALDAPREAARILVLDADALTSFAEAPDALFEAIAGSSCRDVVLTPHDGEFARIFPDLAPDFAGGASRLERARAGARRSGATVLLKGPDTVIAAPDGRAAINVNATAWLATAGAGDVLAGIIAGLGAQGLSGFDAAAMGAWCHGEAGCIAGAGLIAEDLAPSLKPVIERLAADCDSAPKDN</sequence>
<dbReference type="Gene3D" id="3.40.1190.20">
    <property type="match status" value="1"/>
</dbReference>
<dbReference type="CDD" id="cd01171">
    <property type="entry name" value="YXKO-related"/>
    <property type="match status" value="1"/>
</dbReference>
<dbReference type="InterPro" id="IPR004443">
    <property type="entry name" value="YjeF_N_dom"/>
</dbReference>
<comment type="catalytic activity">
    <reaction evidence="15 17 19">
        <text>(6S)-NADHX + ADP = AMP + phosphate + NADH + H(+)</text>
        <dbReference type="Rhea" id="RHEA:32223"/>
        <dbReference type="ChEBI" id="CHEBI:15378"/>
        <dbReference type="ChEBI" id="CHEBI:43474"/>
        <dbReference type="ChEBI" id="CHEBI:57945"/>
        <dbReference type="ChEBI" id="CHEBI:64074"/>
        <dbReference type="ChEBI" id="CHEBI:456215"/>
        <dbReference type="ChEBI" id="CHEBI:456216"/>
        <dbReference type="EC" id="4.2.1.136"/>
    </reaction>
</comment>
<comment type="similarity">
    <text evidence="4 19">In the C-terminal section; belongs to the NnrD/CARKD family.</text>
</comment>
<dbReference type="PIRSF" id="PIRSF017184">
    <property type="entry name" value="Nnr"/>
    <property type="match status" value="1"/>
</dbReference>
<feature type="binding site" evidence="18">
    <location>
        <begin position="57"/>
        <end position="61"/>
    </location>
    <ligand>
        <name>(6S)-NADPHX</name>
        <dbReference type="ChEBI" id="CHEBI:64076"/>
    </ligand>
</feature>
<evidence type="ECO:0000256" key="18">
    <source>
        <dbReference type="HAMAP-Rule" id="MF_01966"/>
    </source>
</evidence>
<keyword evidence="6 17" id="KW-0547">Nucleotide-binding</keyword>
<keyword evidence="13" id="KW-0511">Multifunctional enzyme</keyword>
<keyword evidence="23" id="KW-1185">Reference proteome</keyword>
<keyword evidence="22" id="KW-0418">Kinase</keyword>
<dbReference type="InterPro" id="IPR017953">
    <property type="entry name" value="Carbohydrate_kinase_pred_CS"/>
</dbReference>
<evidence type="ECO:0000256" key="5">
    <source>
        <dbReference type="ARBA" id="ARBA00022723"/>
    </source>
</evidence>
<evidence type="ECO:0000256" key="8">
    <source>
        <dbReference type="ARBA" id="ARBA00022857"/>
    </source>
</evidence>
<dbReference type="HAMAP" id="MF_01966">
    <property type="entry name" value="NADHX_epimerase"/>
    <property type="match status" value="1"/>
</dbReference>
<evidence type="ECO:0000259" key="21">
    <source>
        <dbReference type="PROSITE" id="PS51385"/>
    </source>
</evidence>
<comment type="catalytic activity">
    <reaction evidence="1 18 19">
        <text>(6R)-NADHX = (6S)-NADHX</text>
        <dbReference type="Rhea" id="RHEA:32215"/>
        <dbReference type="ChEBI" id="CHEBI:64074"/>
        <dbReference type="ChEBI" id="CHEBI:64075"/>
        <dbReference type="EC" id="5.1.99.6"/>
    </reaction>
</comment>
<keyword evidence="8 17" id="KW-0521">NADP</keyword>
<dbReference type="RefSeq" id="WP_107990265.1">
    <property type="nucleotide sequence ID" value="NZ_QAYG01000004.1"/>
</dbReference>
<dbReference type="GO" id="GO:0046496">
    <property type="term" value="P:nicotinamide nucleotide metabolic process"/>
    <property type="evidence" value="ECO:0007669"/>
    <property type="project" value="UniProtKB-UniRule"/>
</dbReference>
<dbReference type="InterPro" id="IPR036652">
    <property type="entry name" value="YjeF_N_dom_sf"/>
</dbReference>
<evidence type="ECO:0000256" key="12">
    <source>
        <dbReference type="ARBA" id="ARBA00023239"/>
    </source>
</evidence>
<dbReference type="EC" id="4.2.1.136" evidence="19"/>
<keyword evidence="10 17" id="KW-0520">NAD</keyword>
<dbReference type="PROSITE" id="PS01050">
    <property type="entry name" value="YJEF_C_2"/>
    <property type="match status" value="1"/>
</dbReference>
<evidence type="ECO:0000256" key="9">
    <source>
        <dbReference type="ARBA" id="ARBA00022958"/>
    </source>
</evidence>